<dbReference type="Pfam" id="PF13197">
    <property type="entry name" value="DUF4013"/>
    <property type="match status" value="1"/>
</dbReference>
<proteinExistence type="predicted"/>
<dbReference type="PATRIC" id="fig|49547.3.peg.1371"/>
<keyword evidence="1" id="KW-0472">Membrane</keyword>
<evidence type="ECO:0000313" key="3">
    <source>
        <dbReference type="Proteomes" id="UP000077245"/>
    </source>
</evidence>
<feature type="transmembrane region" description="Helical" evidence="1">
    <location>
        <begin position="20"/>
        <end position="43"/>
    </location>
</feature>
<sequence length="265" mass="30070">MILDVFRDSFEYCTKNKKSILKLGILNLFSFVLIPMVFLYGYLYRVIDIGVNGLINGNDPLPNFENLEKMFIQGLKVIIVDLIYTLPITIVLICFSIISSSHSPFNDINQLSNLSFANWIFVVSILSEIIIIIILLIICILFESVALVHMVKTKSIKKAFNFKEILNIIKSIGVSKYLKFYLGSISLLIGIIICIFILMMFSILIFSLLIGTIFSNLVIGFQVSSIVLTIVVIFLMILYIVPASMIFKSRASSLIYNFRETVDEE</sequence>
<feature type="transmembrane region" description="Helical" evidence="1">
    <location>
        <begin position="119"/>
        <end position="148"/>
    </location>
</feature>
<dbReference type="EMBL" id="LWMV01000180">
    <property type="protein sequence ID" value="KZX11778.1"/>
    <property type="molecule type" value="Genomic_DNA"/>
</dbReference>
<name>A0A166AA81_9EURY</name>
<evidence type="ECO:0008006" key="4">
    <source>
        <dbReference type="Google" id="ProtNLM"/>
    </source>
</evidence>
<evidence type="ECO:0000313" key="2">
    <source>
        <dbReference type="EMBL" id="KZX11778.1"/>
    </source>
</evidence>
<feature type="transmembrane region" description="Helical" evidence="1">
    <location>
        <begin position="219"/>
        <end position="241"/>
    </location>
</feature>
<dbReference type="STRING" id="49547.MBCUR_12770"/>
<dbReference type="InterPro" id="IPR025098">
    <property type="entry name" value="DUF4013"/>
</dbReference>
<dbReference type="RefSeq" id="WP_067091726.1">
    <property type="nucleotide sequence ID" value="NZ_LWMV01000180.1"/>
</dbReference>
<accession>A0A166AA81</accession>
<dbReference type="OrthoDB" id="107590at2157"/>
<feature type="transmembrane region" description="Helical" evidence="1">
    <location>
        <begin position="77"/>
        <end position="99"/>
    </location>
</feature>
<reference evidence="2 3" key="1">
    <citation type="submission" date="2016-04" db="EMBL/GenBank/DDBJ databases">
        <title>Genome sequence of Methanobrevibacter curvatus DSM 11111.</title>
        <authorList>
            <person name="Poehlein A."/>
            <person name="Seedorf H."/>
            <person name="Daniel R."/>
        </authorList>
    </citation>
    <scope>NUCLEOTIDE SEQUENCE [LARGE SCALE GENOMIC DNA]</scope>
    <source>
        <strain evidence="2 3">DSM 11111</strain>
    </source>
</reference>
<organism evidence="2 3">
    <name type="scientific">Methanobrevibacter curvatus</name>
    <dbReference type="NCBI Taxonomy" id="49547"/>
    <lineage>
        <taxon>Archaea</taxon>
        <taxon>Methanobacteriati</taxon>
        <taxon>Methanobacteriota</taxon>
        <taxon>Methanomada group</taxon>
        <taxon>Methanobacteria</taxon>
        <taxon>Methanobacteriales</taxon>
        <taxon>Methanobacteriaceae</taxon>
        <taxon>Methanobrevibacter</taxon>
    </lineage>
</organism>
<dbReference type="AlphaFoldDB" id="A0A166AA81"/>
<dbReference type="Proteomes" id="UP000077245">
    <property type="component" value="Unassembled WGS sequence"/>
</dbReference>
<keyword evidence="3" id="KW-1185">Reference proteome</keyword>
<gene>
    <name evidence="2" type="ORF">MBCUR_12770</name>
</gene>
<evidence type="ECO:0000256" key="1">
    <source>
        <dbReference type="SAM" id="Phobius"/>
    </source>
</evidence>
<protein>
    <recommendedName>
        <fullName evidence="4">Glycerophosphoryl diester phosphodiesterase membrane domain-containing protein</fullName>
    </recommendedName>
</protein>
<feature type="transmembrane region" description="Helical" evidence="1">
    <location>
        <begin position="180"/>
        <end position="213"/>
    </location>
</feature>
<keyword evidence="1" id="KW-0812">Transmembrane</keyword>
<comment type="caution">
    <text evidence="2">The sequence shown here is derived from an EMBL/GenBank/DDBJ whole genome shotgun (WGS) entry which is preliminary data.</text>
</comment>
<keyword evidence="1" id="KW-1133">Transmembrane helix</keyword>